<dbReference type="EMBL" id="UINC01003968">
    <property type="protein sequence ID" value="SVA10731.1"/>
    <property type="molecule type" value="Genomic_DNA"/>
</dbReference>
<name>A0A381T581_9ZZZZ</name>
<evidence type="ECO:0000313" key="1">
    <source>
        <dbReference type="EMBL" id="SVA10731.1"/>
    </source>
</evidence>
<dbReference type="AlphaFoldDB" id="A0A381T581"/>
<organism evidence="1">
    <name type="scientific">marine metagenome</name>
    <dbReference type="NCBI Taxonomy" id="408172"/>
    <lineage>
        <taxon>unclassified sequences</taxon>
        <taxon>metagenomes</taxon>
        <taxon>ecological metagenomes</taxon>
    </lineage>
</organism>
<gene>
    <name evidence="1" type="ORF">METZ01_LOCUS63585</name>
</gene>
<reference evidence="1" key="1">
    <citation type="submission" date="2018-05" db="EMBL/GenBank/DDBJ databases">
        <authorList>
            <person name="Lanie J.A."/>
            <person name="Ng W.-L."/>
            <person name="Kazmierczak K.M."/>
            <person name="Andrzejewski T.M."/>
            <person name="Davidsen T.M."/>
            <person name="Wayne K.J."/>
            <person name="Tettelin H."/>
            <person name="Glass J.I."/>
            <person name="Rusch D."/>
            <person name="Podicherti R."/>
            <person name="Tsui H.-C.T."/>
            <person name="Winkler M.E."/>
        </authorList>
    </citation>
    <scope>NUCLEOTIDE SEQUENCE</scope>
</reference>
<proteinExistence type="predicted"/>
<accession>A0A381T581</accession>
<protein>
    <submittedName>
        <fullName evidence="1">Uncharacterized protein</fullName>
    </submittedName>
</protein>
<sequence length="28" mass="3478">MEEKWRKDEIFSLDPLGQVKRWLLAFLE</sequence>